<name>X1P1B2_9ZZZZ</name>
<sequence length="266" mass="27429">SGNVDSRMIMVTPLVELSPDSGLKGDDVDVEGHGFGEEVEVGIVLEPWTITGEAVGTGTGAQTVFYLDYFPVFAASETISVDVTGGAVGAGGAPASTLTLPYDLLDAVTAIYADLTLLASPADYTVVLATGVITWVTDQTGTAITADYDLTLVDPADYGLVDGTGVITLVASAPAGAVITADYTRDAIIIEDSTSFETDEFGSFTKAFDIPDFPYGTYDITALDTDTGPNSDTAILTIGASITVSPEEGPTGIVVTVEGRGWTKDE</sequence>
<organism evidence="1">
    <name type="scientific">marine sediment metagenome</name>
    <dbReference type="NCBI Taxonomy" id="412755"/>
    <lineage>
        <taxon>unclassified sequences</taxon>
        <taxon>metagenomes</taxon>
        <taxon>ecological metagenomes</taxon>
    </lineage>
</organism>
<reference evidence="1" key="1">
    <citation type="journal article" date="2014" name="Front. Microbiol.">
        <title>High frequency of phylogenetically diverse reductive dehalogenase-homologous genes in deep subseafloor sedimentary metagenomes.</title>
        <authorList>
            <person name="Kawai M."/>
            <person name="Futagami T."/>
            <person name="Toyoda A."/>
            <person name="Takaki Y."/>
            <person name="Nishi S."/>
            <person name="Hori S."/>
            <person name="Arai W."/>
            <person name="Tsubouchi T."/>
            <person name="Morono Y."/>
            <person name="Uchiyama I."/>
            <person name="Ito T."/>
            <person name="Fujiyama A."/>
            <person name="Inagaki F."/>
            <person name="Takami H."/>
        </authorList>
    </citation>
    <scope>NUCLEOTIDE SEQUENCE</scope>
    <source>
        <strain evidence="1">Expedition CK06-06</strain>
    </source>
</reference>
<proteinExistence type="predicted"/>
<gene>
    <name evidence="1" type="ORF">S06H3_40282</name>
</gene>
<protein>
    <recommendedName>
        <fullName evidence="2">IPT/TIG domain-containing protein</fullName>
    </recommendedName>
</protein>
<feature type="non-terminal residue" evidence="1">
    <location>
        <position position="1"/>
    </location>
</feature>
<feature type="non-terminal residue" evidence="1">
    <location>
        <position position="266"/>
    </location>
</feature>
<dbReference type="EMBL" id="BARV01024708">
    <property type="protein sequence ID" value="GAI36231.1"/>
    <property type="molecule type" value="Genomic_DNA"/>
</dbReference>
<evidence type="ECO:0000313" key="1">
    <source>
        <dbReference type="EMBL" id="GAI36231.1"/>
    </source>
</evidence>
<dbReference type="AlphaFoldDB" id="X1P1B2"/>
<accession>X1P1B2</accession>
<evidence type="ECO:0008006" key="2">
    <source>
        <dbReference type="Google" id="ProtNLM"/>
    </source>
</evidence>
<comment type="caution">
    <text evidence="1">The sequence shown here is derived from an EMBL/GenBank/DDBJ whole genome shotgun (WGS) entry which is preliminary data.</text>
</comment>